<dbReference type="EMBL" id="LBJQ01000093">
    <property type="protein sequence ID" value="RXH22130.1"/>
    <property type="molecule type" value="Genomic_DNA"/>
</dbReference>
<comment type="caution">
    <text evidence="1">The sequence shown here is derived from an EMBL/GenBank/DDBJ whole genome shotgun (WGS) entry which is preliminary data.</text>
</comment>
<evidence type="ECO:0000313" key="1">
    <source>
        <dbReference type="EMBL" id="RXH22130.1"/>
    </source>
</evidence>
<sequence length="196" mass="21369">MRRARRGEAGDLDPALFALFLKVEQRCEAGIVKTFRSLHRAHVIDHVGRRQRGEDGREFGNRARLEIDVDMPAELRDAVHDALELVHVTDAAEALEEGETATADAGLVERRQLLLGHLVIDVGNALIGTLALGDGIGDDAIVGAVHGGIHDDAALDTDLLMDAAERLQRRISRVVGTLLRERVTRRRAEDVSVAIA</sequence>
<evidence type="ECO:0000313" key="2">
    <source>
        <dbReference type="Proteomes" id="UP000289546"/>
    </source>
</evidence>
<reference evidence="1 2" key="1">
    <citation type="submission" date="2015-04" db="EMBL/GenBank/DDBJ databases">
        <title>Comparative genomics of rhizobia nodulating Arachis hypogaea in China.</title>
        <authorList>
            <person name="Li Y."/>
        </authorList>
    </citation>
    <scope>NUCLEOTIDE SEQUENCE [LARGE SCALE GENOMIC DNA]</scope>
    <source>
        <strain evidence="1 2">CCBAU 51757</strain>
    </source>
</reference>
<dbReference type="Proteomes" id="UP000289546">
    <property type="component" value="Unassembled WGS sequence"/>
</dbReference>
<accession>A0A4Q0RU02</accession>
<dbReference type="AlphaFoldDB" id="A0A4Q0RU02"/>
<organism evidence="1 2">
    <name type="scientific">Bradyrhizobium nanningense</name>
    <dbReference type="NCBI Taxonomy" id="1325118"/>
    <lineage>
        <taxon>Bacteria</taxon>
        <taxon>Pseudomonadati</taxon>
        <taxon>Pseudomonadota</taxon>
        <taxon>Alphaproteobacteria</taxon>
        <taxon>Hyphomicrobiales</taxon>
        <taxon>Nitrobacteraceae</taxon>
        <taxon>Bradyrhizobium</taxon>
    </lineage>
</organism>
<gene>
    <name evidence="1" type="ORF">XH99_34615</name>
</gene>
<protein>
    <submittedName>
        <fullName evidence="1">Uncharacterized protein</fullName>
    </submittedName>
</protein>
<name>A0A4Q0RU02_9BRAD</name>
<keyword evidence="2" id="KW-1185">Reference proteome</keyword>
<proteinExistence type="predicted"/>